<dbReference type="EMBL" id="JAWPEI010000002">
    <property type="protein sequence ID" value="KAK4733919.1"/>
    <property type="molecule type" value="Genomic_DNA"/>
</dbReference>
<sequence length="118" mass="13273">MTVPVAQVPFIPLDPSKGNTQVGKIKGNFYQKDFTLFEKSGYNFSNPTMLGELGDEVIDEKIHGLTKSQMWLRKKGYYVATPRFGLGSSLPEPFWISSKKEKEITTSRHTFVGKNKGV</sequence>
<organism evidence="1 2">
    <name type="scientific">Solanum pinnatisectum</name>
    <name type="common">tansyleaf nightshade</name>
    <dbReference type="NCBI Taxonomy" id="50273"/>
    <lineage>
        <taxon>Eukaryota</taxon>
        <taxon>Viridiplantae</taxon>
        <taxon>Streptophyta</taxon>
        <taxon>Embryophyta</taxon>
        <taxon>Tracheophyta</taxon>
        <taxon>Spermatophyta</taxon>
        <taxon>Magnoliopsida</taxon>
        <taxon>eudicotyledons</taxon>
        <taxon>Gunneridae</taxon>
        <taxon>Pentapetalae</taxon>
        <taxon>asterids</taxon>
        <taxon>lamiids</taxon>
        <taxon>Solanales</taxon>
        <taxon>Solanaceae</taxon>
        <taxon>Solanoideae</taxon>
        <taxon>Solaneae</taxon>
        <taxon>Solanum</taxon>
    </lineage>
</organism>
<keyword evidence="2" id="KW-1185">Reference proteome</keyword>
<accession>A0AAV9M9Y3</accession>
<name>A0AAV9M9Y3_9SOLN</name>
<gene>
    <name evidence="1" type="ORF">R3W88_008180</name>
</gene>
<dbReference type="Proteomes" id="UP001311915">
    <property type="component" value="Unassembled WGS sequence"/>
</dbReference>
<comment type="caution">
    <text evidence="1">The sequence shown here is derived from an EMBL/GenBank/DDBJ whole genome shotgun (WGS) entry which is preliminary data.</text>
</comment>
<proteinExistence type="predicted"/>
<dbReference type="AlphaFoldDB" id="A0AAV9M9Y3"/>
<evidence type="ECO:0000313" key="1">
    <source>
        <dbReference type="EMBL" id="KAK4733919.1"/>
    </source>
</evidence>
<evidence type="ECO:0000313" key="2">
    <source>
        <dbReference type="Proteomes" id="UP001311915"/>
    </source>
</evidence>
<reference evidence="1 2" key="1">
    <citation type="submission" date="2023-10" db="EMBL/GenBank/DDBJ databases">
        <title>Genome-Wide Identification Analysis in wild type Solanum Pinnatisectum Reveals Some Genes Defensing Phytophthora Infestans.</title>
        <authorList>
            <person name="Sun C."/>
        </authorList>
    </citation>
    <scope>NUCLEOTIDE SEQUENCE [LARGE SCALE GENOMIC DNA]</scope>
    <source>
        <strain evidence="1">LQN</strain>
        <tissue evidence="1">Leaf</tissue>
    </source>
</reference>
<protein>
    <submittedName>
        <fullName evidence="1">Uncharacterized protein</fullName>
    </submittedName>
</protein>